<keyword evidence="2" id="KW-1185">Reference proteome</keyword>
<dbReference type="Proteomes" id="UP000287224">
    <property type="component" value="Unassembled WGS sequence"/>
</dbReference>
<dbReference type="EMBL" id="BIFQ01000002">
    <property type="protein sequence ID" value="GCE09529.1"/>
    <property type="molecule type" value="Genomic_DNA"/>
</dbReference>
<sequence>MSEILVQAGLPQFVHQYSIDLGKPLGVTTPDLFYQDEVRGTQLAVYLDGLSKGIHGNKNQQQIDRMIRESLEEEGYDVIEIASSDLDDPEAMKRHLKRISVKLRRR</sequence>
<evidence type="ECO:0000313" key="1">
    <source>
        <dbReference type="EMBL" id="GCE09529.1"/>
    </source>
</evidence>
<evidence type="ECO:0008006" key="3">
    <source>
        <dbReference type="Google" id="ProtNLM"/>
    </source>
</evidence>
<dbReference type="AlphaFoldDB" id="A0A401ZRM3"/>
<gene>
    <name evidence="1" type="ORF">KDAU_68580</name>
</gene>
<dbReference type="RefSeq" id="WP_126602050.1">
    <property type="nucleotide sequence ID" value="NZ_BIFQ01000002.1"/>
</dbReference>
<dbReference type="Gene3D" id="3.40.960.10">
    <property type="entry name" value="VSR Endonuclease"/>
    <property type="match status" value="1"/>
</dbReference>
<proteinExistence type="predicted"/>
<organism evidence="1 2">
    <name type="scientific">Dictyobacter aurantiacus</name>
    <dbReference type="NCBI Taxonomy" id="1936993"/>
    <lineage>
        <taxon>Bacteria</taxon>
        <taxon>Bacillati</taxon>
        <taxon>Chloroflexota</taxon>
        <taxon>Ktedonobacteria</taxon>
        <taxon>Ktedonobacterales</taxon>
        <taxon>Dictyobacteraceae</taxon>
        <taxon>Dictyobacter</taxon>
    </lineage>
</organism>
<name>A0A401ZRM3_9CHLR</name>
<reference evidence="2" key="1">
    <citation type="submission" date="2018-12" db="EMBL/GenBank/DDBJ databases">
        <title>Tengunoibacter tsumagoiensis gen. nov., sp. nov., Dictyobacter kobayashii sp. nov., D. alpinus sp. nov., and D. joshuensis sp. nov. and description of Dictyobacteraceae fam. nov. within the order Ktedonobacterales isolated from Tengu-no-mugimeshi.</title>
        <authorList>
            <person name="Wang C.M."/>
            <person name="Zheng Y."/>
            <person name="Sakai Y."/>
            <person name="Toyoda A."/>
            <person name="Minakuchi Y."/>
            <person name="Abe K."/>
            <person name="Yokota A."/>
            <person name="Yabe S."/>
        </authorList>
    </citation>
    <scope>NUCLEOTIDE SEQUENCE [LARGE SCALE GENOMIC DNA]</scope>
    <source>
        <strain evidence="2">S-27</strain>
    </source>
</reference>
<protein>
    <recommendedName>
        <fullName evidence="3">DUF559 domain-containing protein</fullName>
    </recommendedName>
</protein>
<accession>A0A401ZRM3</accession>
<comment type="caution">
    <text evidence="1">The sequence shown here is derived from an EMBL/GenBank/DDBJ whole genome shotgun (WGS) entry which is preliminary data.</text>
</comment>
<evidence type="ECO:0000313" key="2">
    <source>
        <dbReference type="Proteomes" id="UP000287224"/>
    </source>
</evidence>